<evidence type="ECO:0000256" key="3">
    <source>
        <dbReference type="ARBA" id="ARBA00023157"/>
    </source>
</evidence>
<evidence type="ECO:0000256" key="2">
    <source>
        <dbReference type="ARBA" id="ARBA00022748"/>
    </source>
</evidence>
<dbReference type="Proteomes" id="UP001500954">
    <property type="component" value="Unassembled WGS sequence"/>
</dbReference>
<dbReference type="CDD" id="cd02966">
    <property type="entry name" value="TlpA_like_family"/>
    <property type="match status" value="1"/>
</dbReference>
<dbReference type="InterPro" id="IPR000866">
    <property type="entry name" value="AhpC/TSA"/>
</dbReference>
<dbReference type="SUPFAM" id="SSF52833">
    <property type="entry name" value="Thioredoxin-like"/>
    <property type="match status" value="1"/>
</dbReference>
<dbReference type="EMBL" id="BAABCY010000055">
    <property type="protein sequence ID" value="GAA3570401.1"/>
    <property type="molecule type" value="Genomic_DNA"/>
</dbReference>
<comment type="caution">
    <text evidence="6">The sequence shown here is derived from an EMBL/GenBank/DDBJ whole genome shotgun (WGS) entry which is preliminary data.</text>
</comment>
<dbReference type="InterPro" id="IPR013766">
    <property type="entry name" value="Thioredoxin_domain"/>
</dbReference>
<protein>
    <recommendedName>
        <fullName evidence="5">Thioredoxin domain-containing protein</fullName>
    </recommendedName>
</protein>
<dbReference type="PROSITE" id="PS51352">
    <property type="entry name" value="THIOREDOXIN_2"/>
    <property type="match status" value="1"/>
</dbReference>
<dbReference type="InterPro" id="IPR036249">
    <property type="entry name" value="Thioredoxin-like_sf"/>
</dbReference>
<keyword evidence="3" id="KW-1015">Disulfide bond</keyword>
<reference evidence="7" key="1">
    <citation type="journal article" date="2019" name="Int. J. Syst. Evol. Microbiol.">
        <title>The Global Catalogue of Microorganisms (GCM) 10K type strain sequencing project: providing services to taxonomists for standard genome sequencing and annotation.</title>
        <authorList>
            <consortium name="The Broad Institute Genomics Platform"/>
            <consortium name="The Broad Institute Genome Sequencing Center for Infectious Disease"/>
            <person name="Wu L."/>
            <person name="Ma J."/>
        </authorList>
    </citation>
    <scope>NUCLEOTIDE SEQUENCE [LARGE SCALE GENOMIC DNA]</scope>
    <source>
        <strain evidence="7">JCM 17111</strain>
    </source>
</reference>
<evidence type="ECO:0000259" key="5">
    <source>
        <dbReference type="PROSITE" id="PS51352"/>
    </source>
</evidence>
<dbReference type="Pfam" id="PF00578">
    <property type="entry name" value="AhpC-TSA"/>
    <property type="match status" value="1"/>
</dbReference>
<dbReference type="InterPro" id="IPR017937">
    <property type="entry name" value="Thioredoxin_CS"/>
</dbReference>
<gene>
    <name evidence="6" type="ORF">GCM10022395_20050</name>
</gene>
<dbReference type="RefSeq" id="WP_345005870.1">
    <property type="nucleotide sequence ID" value="NZ_BAABCY010000055.1"/>
</dbReference>
<dbReference type="PANTHER" id="PTHR42852">
    <property type="entry name" value="THIOL:DISULFIDE INTERCHANGE PROTEIN DSBE"/>
    <property type="match status" value="1"/>
</dbReference>
<proteinExistence type="predicted"/>
<evidence type="ECO:0000256" key="4">
    <source>
        <dbReference type="ARBA" id="ARBA00023284"/>
    </source>
</evidence>
<dbReference type="Gene3D" id="3.40.30.10">
    <property type="entry name" value="Glutaredoxin"/>
    <property type="match status" value="1"/>
</dbReference>
<accession>A0ABP6XRA8</accession>
<dbReference type="PANTHER" id="PTHR42852:SF6">
    <property type="entry name" value="THIOL:DISULFIDE INTERCHANGE PROTEIN DSBE"/>
    <property type="match status" value="1"/>
</dbReference>
<evidence type="ECO:0000256" key="1">
    <source>
        <dbReference type="ARBA" id="ARBA00004196"/>
    </source>
</evidence>
<keyword evidence="2" id="KW-0201">Cytochrome c-type biogenesis</keyword>
<comment type="subcellular location">
    <subcellularLocation>
        <location evidence="1">Cell envelope</location>
    </subcellularLocation>
</comment>
<keyword evidence="4" id="KW-0676">Redox-active center</keyword>
<keyword evidence="7" id="KW-1185">Reference proteome</keyword>
<dbReference type="PROSITE" id="PS00194">
    <property type="entry name" value="THIOREDOXIN_1"/>
    <property type="match status" value="1"/>
</dbReference>
<evidence type="ECO:0000313" key="7">
    <source>
        <dbReference type="Proteomes" id="UP001500954"/>
    </source>
</evidence>
<feature type="domain" description="Thioredoxin" evidence="5">
    <location>
        <begin position="133"/>
        <end position="268"/>
    </location>
</feature>
<dbReference type="InterPro" id="IPR050553">
    <property type="entry name" value="Thioredoxin_ResA/DsbE_sf"/>
</dbReference>
<name>A0ABP6XRA8_9FLAO</name>
<organism evidence="6 7">
    <name type="scientific">Snuella lapsa</name>
    <dbReference type="NCBI Taxonomy" id="870481"/>
    <lineage>
        <taxon>Bacteria</taxon>
        <taxon>Pseudomonadati</taxon>
        <taxon>Bacteroidota</taxon>
        <taxon>Flavobacteriia</taxon>
        <taxon>Flavobacteriales</taxon>
        <taxon>Flavobacteriaceae</taxon>
        <taxon>Snuella</taxon>
    </lineage>
</organism>
<evidence type="ECO:0000313" key="6">
    <source>
        <dbReference type="EMBL" id="GAA3570401.1"/>
    </source>
</evidence>
<sequence>MSLIGNTQNKNIQDSKNISSYDRDLKILEEKLVHTAKVWDSLDYILRQRPSDTIYRNVVRQQFKENKQKQLDVYRSFIYENPNSLVSAETLNNLKFLYGKEGTQELFQPMSETIKSSQLGQNISNFIDLYQTPEINEEYIDFELQNQYGEKVKLSEHLGEEYTLIEFWASWCVPCRRSNPELIEIYEAFKDKGLNIIGVSVDEDKASWIQAIKEDGLAWINVSDLKGKENTAALKYGITAVPTNFLINNKGIIIAKDVDIIRLKSLIN</sequence>